<dbReference type="PANTHER" id="PTHR30346">
    <property type="entry name" value="TRANSCRIPTIONAL DUAL REGULATOR HCAR-RELATED"/>
    <property type="match status" value="1"/>
</dbReference>
<dbReference type="RefSeq" id="WP_138047221.1">
    <property type="nucleotide sequence ID" value="NZ_VBZC01000026.1"/>
</dbReference>
<dbReference type="Proteomes" id="UP000305906">
    <property type="component" value="Unassembled WGS sequence"/>
</dbReference>
<gene>
    <name evidence="6" type="ORF">FE633_23935</name>
</gene>
<dbReference type="GO" id="GO:0032993">
    <property type="term" value="C:protein-DNA complex"/>
    <property type="evidence" value="ECO:0007669"/>
    <property type="project" value="TreeGrafter"/>
</dbReference>
<evidence type="ECO:0000256" key="2">
    <source>
        <dbReference type="ARBA" id="ARBA00023015"/>
    </source>
</evidence>
<reference evidence="6 7" key="1">
    <citation type="submission" date="2019-05" db="EMBL/GenBank/DDBJ databases">
        <title>Streptomyces sp. NEAU-C151, a novel actinomycete isolated from soil.</title>
        <authorList>
            <person name="Han L."/>
            <person name="Jiang H."/>
        </authorList>
    </citation>
    <scope>NUCLEOTIDE SEQUENCE [LARGE SCALE GENOMIC DNA]</scope>
    <source>
        <strain evidence="6 7">NEAU-C151</strain>
    </source>
</reference>
<dbReference type="AlphaFoldDB" id="A0A5R9FPI8"/>
<protein>
    <recommendedName>
        <fullName evidence="8">LysR substrate-binding domain-containing protein</fullName>
    </recommendedName>
</protein>
<name>A0A5R9FPI8_9ACTN</name>
<accession>A0A5R9FPI8</accession>
<dbReference type="Gene3D" id="3.40.190.10">
    <property type="entry name" value="Periplasmic binding protein-like II"/>
    <property type="match status" value="1"/>
</dbReference>
<sequence length="108" mass="11614">MAVLPRGHRLAGRATLVLADLDGEPIPRWPGPDPEEASGPEVRDSGQLMQLVALGRLVAVLPESARRQARSDVVCVPVLDAPRSSVLSAWPQRTRSRAVAADERHQPG</sequence>
<comment type="caution">
    <text evidence="6">The sequence shown here is derived from an EMBL/GenBank/DDBJ whole genome shotgun (WGS) entry which is preliminary data.</text>
</comment>
<dbReference type="GO" id="GO:0003700">
    <property type="term" value="F:DNA-binding transcription factor activity"/>
    <property type="evidence" value="ECO:0007669"/>
    <property type="project" value="TreeGrafter"/>
</dbReference>
<dbReference type="PANTHER" id="PTHR30346:SF0">
    <property type="entry name" value="HCA OPERON TRANSCRIPTIONAL ACTIVATOR HCAR"/>
    <property type="match status" value="1"/>
</dbReference>
<evidence type="ECO:0000256" key="3">
    <source>
        <dbReference type="ARBA" id="ARBA00023125"/>
    </source>
</evidence>
<feature type="region of interest" description="Disordered" evidence="5">
    <location>
        <begin position="22"/>
        <end position="43"/>
    </location>
</feature>
<proteinExistence type="inferred from homology"/>
<keyword evidence="2" id="KW-0805">Transcription regulation</keyword>
<evidence type="ECO:0000256" key="5">
    <source>
        <dbReference type="SAM" id="MobiDB-lite"/>
    </source>
</evidence>
<evidence type="ECO:0000256" key="4">
    <source>
        <dbReference type="ARBA" id="ARBA00023163"/>
    </source>
</evidence>
<keyword evidence="4" id="KW-0804">Transcription</keyword>
<dbReference type="GO" id="GO:0003677">
    <property type="term" value="F:DNA binding"/>
    <property type="evidence" value="ECO:0007669"/>
    <property type="project" value="UniProtKB-KW"/>
</dbReference>
<dbReference type="EMBL" id="VBZC01000026">
    <property type="protein sequence ID" value="TLS43840.1"/>
    <property type="molecule type" value="Genomic_DNA"/>
</dbReference>
<evidence type="ECO:0000256" key="1">
    <source>
        <dbReference type="ARBA" id="ARBA00009437"/>
    </source>
</evidence>
<evidence type="ECO:0000313" key="7">
    <source>
        <dbReference type="Proteomes" id="UP000305906"/>
    </source>
</evidence>
<organism evidence="6 7">
    <name type="scientific">Streptomyces montanus</name>
    <dbReference type="NCBI Taxonomy" id="2580423"/>
    <lineage>
        <taxon>Bacteria</taxon>
        <taxon>Bacillati</taxon>
        <taxon>Actinomycetota</taxon>
        <taxon>Actinomycetes</taxon>
        <taxon>Kitasatosporales</taxon>
        <taxon>Streptomycetaceae</taxon>
        <taxon>Streptomyces</taxon>
    </lineage>
</organism>
<keyword evidence="7" id="KW-1185">Reference proteome</keyword>
<keyword evidence="3" id="KW-0238">DNA-binding</keyword>
<evidence type="ECO:0000313" key="6">
    <source>
        <dbReference type="EMBL" id="TLS43840.1"/>
    </source>
</evidence>
<comment type="similarity">
    <text evidence="1">Belongs to the LysR transcriptional regulatory family.</text>
</comment>
<evidence type="ECO:0008006" key="8">
    <source>
        <dbReference type="Google" id="ProtNLM"/>
    </source>
</evidence>
<dbReference type="SUPFAM" id="SSF53850">
    <property type="entry name" value="Periplasmic binding protein-like II"/>
    <property type="match status" value="1"/>
</dbReference>